<evidence type="ECO:0000313" key="2">
    <source>
        <dbReference type="Proteomes" id="UP000198943"/>
    </source>
</evidence>
<keyword evidence="2" id="KW-1185">Reference proteome</keyword>
<name>A0A1G6LI28_9FIRM</name>
<gene>
    <name evidence="1" type="ORF">SAMN04487864_10769</name>
</gene>
<proteinExistence type="predicted"/>
<dbReference type="RefSeq" id="WP_093730261.1">
    <property type="nucleotide sequence ID" value="NZ_FMYW01000007.1"/>
</dbReference>
<protein>
    <submittedName>
        <fullName evidence="1">Uncharacterized protein</fullName>
    </submittedName>
</protein>
<dbReference type="AlphaFoldDB" id="A0A1G6LI28"/>
<reference evidence="2" key="1">
    <citation type="submission" date="2016-10" db="EMBL/GenBank/DDBJ databases">
        <authorList>
            <person name="Varghese N."/>
            <person name="Submissions S."/>
        </authorList>
    </citation>
    <scope>NUCLEOTIDE SEQUENCE [LARGE SCALE GENOMIC DNA]</scope>
    <source>
        <strain evidence="2">DSM 11005</strain>
    </source>
</reference>
<evidence type="ECO:0000313" key="1">
    <source>
        <dbReference type="EMBL" id="SDC42435.1"/>
    </source>
</evidence>
<accession>A0A1G6LI28</accession>
<sequence length="110" mass="12649">MLLIEFHRVSVCMGDDVWNGKYTIEMPDDATLGELLYIILHGGNGNIWPIPYTGANSNWWVQSNIGNLAKIYTDNDGEWHIEDYYCDAQTPLKDLGIKWTFGSQHEKTKR</sequence>
<dbReference type="EMBL" id="FMYW01000007">
    <property type="protein sequence ID" value="SDC42435.1"/>
    <property type="molecule type" value="Genomic_DNA"/>
</dbReference>
<organism evidence="1 2">
    <name type="scientific">Succiniclasticum ruminis</name>
    <dbReference type="NCBI Taxonomy" id="40841"/>
    <lineage>
        <taxon>Bacteria</taxon>
        <taxon>Bacillati</taxon>
        <taxon>Bacillota</taxon>
        <taxon>Negativicutes</taxon>
        <taxon>Acidaminococcales</taxon>
        <taxon>Acidaminococcaceae</taxon>
        <taxon>Succiniclasticum</taxon>
    </lineage>
</organism>
<dbReference type="OrthoDB" id="3035004at2"/>
<dbReference type="Proteomes" id="UP000198943">
    <property type="component" value="Unassembled WGS sequence"/>
</dbReference>